<dbReference type="PANTHER" id="PTHR45290:SF3">
    <property type="entry name" value="OS01G0649000 PROTEIN"/>
    <property type="match status" value="1"/>
</dbReference>
<sequence length="248" mass="27713">MEVVVPIVDDGKARSDILLFNRRTYNDIQVPDLYVLLLHQSTQSTCLIQLEDYGFGVVNSKVKIIHVTGMNQSQLSFKNCRKENSTCLVALGTNDGKVFTISATSTELKWKSSGHYHRIAALSFANKGCKLCAISTDGTICEMNCWRQWVALPNLMLSLLQKECCPFDCPRPLCYSFYLSCFCCPSISCRYTGWSNMIVHAGSSSPPRFLCGANIGDEEKERIGSIKIVSRWTVARGLTPTPSMRAWN</sequence>
<organism evidence="1 2">
    <name type="scientific">Lactuca saligna</name>
    <name type="common">Willowleaf lettuce</name>
    <dbReference type="NCBI Taxonomy" id="75948"/>
    <lineage>
        <taxon>Eukaryota</taxon>
        <taxon>Viridiplantae</taxon>
        <taxon>Streptophyta</taxon>
        <taxon>Embryophyta</taxon>
        <taxon>Tracheophyta</taxon>
        <taxon>Spermatophyta</taxon>
        <taxon>Magnoliopsida</taxon>
        <taxon>eudicotyledons</taxon>
        <taxon>Gunneridae</taxon>
        <taxon>Pentapetalae</taxon>
        <taxon>asterids</taxon>
        <taxon>campanulids</taxon>
        <taxon>Asterales</taxon>
        <taxon>Asteraceae</taxon>
        <taxon>Cichorioideae</taxon>
        <taxon>Cichorieae</taxon>
        <taxon>Lactucinae</taxon>
        <taxon>Lactuca</taxon>
    </lineage>
</organism>
<reference evidence="1" key="1">
    <citation type="submission" date="2023-04" db="EMBL/GenBank/DDBJ databases">
        <authorList>
            <person name="Vijverberg K."/>
            <person name="Xiong W."/>
            <person name="Schranz E."/>
        </authorList>
    </citation>
    <scope>NUCLEOTIDE SEQUENCE</scope>
</reference>
<evidence type="ECO:0000313" key="2">
    <source>
        <dbReference type="Proteomes" id="UP001177003"/>
    </source>
</evidence>
<keyword evidence="2" id="KW-1185">Reference proteome</keyword>
<dbReference type="SUPFAM" id="SSF50978">
    <property type="entry name" value="WD40 repeat-like"/>
    <property type="match status" value="1"/>
</dbReference>
<dbReference type="InterPro" id="IPR015943">
    <property type="entry name" value="WD40/YVTN_repeat-like_dom_sf"/>
</dbReference>
<evidence type="ECO:0000313" key="1">
    <source>
        <dbReference type="EMBL" id="CAI9274490.1"/>
    </source>
</evidence>
<dbReference type="Proteomes" id="UP001177003">
    <property type="component" value="Chromosome 3"/>
</dbReference>
<dbReference type="EMBL" id="OX465079">
    <property type="protein sequence ID" value="CAI9274490.1"/>
    <property type="molecule type" value="Genomic_DNA"/>
</dbReference>
<accession>A0AA35YI84</accession>
<dbReference type="AlphaFoldDB" id="A0AA35YI84"/>
<dbReference type="Gene3D" id="2.130.10.10">
    <property type="entry name" value="YVTN repeat-like/Quinoprotein amine dehydrogenase"/>
    <property type="match status" value="1"/>
</dbReference>
<dbReference type="PANTHER" id="PTHR45290">
    <property type="entry name" value="OS03G0300300 PROTEIN"/>
    <property type="match status" value="1"/>
</dbReference>
<gene>
    <name evidence="1" type="ORF">LSALG_LOCUS14571</name>
</gene>
<dbReference type="InterPro" id="IPR036322">
    <property type="entry name" value="WD40_repeat_dom_sf"/>
</dbReference>
<protein>
    <submittedName>
        <fullName evidence="1">Uncharacterized protein</fullName>
    </submittedName>
</protein>
<name>A0AA35YI84_LACSI</name>
<proteinExistence type="predicted"/>